<dbReference type="AlphaFoldDB" id="A0A7J0DFC2"/>
<keyword evidence="3" id="KW-1185">Reference proteome</keyword>
<gene>
    <name evidence="2" type="ORF">Acr_00g0032190</name>
</gene>
<evidence type="ECO:0000256" key="1">
    <source>
        <dbReference type="SAM" id="MobiDB-lite"/>
    </source>
</evidence>
<accession>A0A7J0DFC2</accession>
<organism evidence="2 3">
    <name type="scientific">Actinidia rufa</name>
    <dbReference type="NCBI Taxonomy" id="165716"/>
    <lineage>
        <taxon>Eukaryota</taxon>
        <taxon>Viridiplantae</taxon>
        <taxon>Streptophyta</taxon>
        <taxon>Embryophyta</taxon>
        <taxon>Tracheophyta</taxon>
        <taxon>Spermatophyta</taxon>
        <taxon>Magnoliopsida</taxon>
        <taxon>eudicotyledons</taxon>
        <taxon>Gunneridae</taxon>
        <taxon>Pentapetalae</taxon>
        <taxon>asterids</taxon>
        <taxon>Ericales</taxon>
        <taxon>Actinidiaceae</taxon>
        <taxon>Actinidia</taxon>
    </lineage>
</organism>
<dbReference type="Proteomes" id="UP000585474">
    <property type="component" value="Unassembled WGS sequence"/>
</dbReference>
<protein>
    <submittedName>
        <fullName evidence="2">Uncharacterized protein</fullName>
    </submittedName>
</protein>
<evidence type="ECO:0000313" key="3">
    <source>
        <dbReference type="Proteomes" id="UP000585474"/>
    </source>
</evidence>
<reference evidence="3" key="1">
    <citation type="submission" date="2019-07" db="EMBL/GenBank/DDBJ databases">
        <title>De Novo Assembly of kiwifruit Actinidia rufa.</title>
        <authorList>
            <person name="Sugita-Konishi S."/>
            <person name="Sato K."/>
            <person name="Mori E."/>
            <person name="Abe Y."/>
            <person name="Kisaki G."/>
            <person name="Hamano K."/>
            <person name="Suezawa K."/>
            <person name="Otani M."/>
            <person name="Fukuda T."/>
            <person name="Manabe T."/>
            <person name="Gomi K."/>
            <person name="Tabuchi M."/>
            <person name="Akimitsu K."/>
            <person name="Kataoka I."/>
        </authorList>
    </citation>
    <scope>NUCLEOTIDE SEQUENCE [LARGE SCALE GENOMIC DNA]</scope>
    <source>
        <strain evidence="3">cv. Fuchu</strain>
    </source>
</reference>
<comment type="caution">
    <text evidence="2">The sequence shown here is derived from an EMBL/GenBank/DDBJ whole genome shotgun (WGS) entry which is preliminary data.</text>
</comment>
<evidence type="ECO:0000313" key="2">
    <source>
        <dbReference type="EMBL" id="GFS34094.1"/>
    </source>
</evidence>
<proteinExistence type="predicted"/>
<name>A0A7J0DFC2_9ERIC</name>
<sequence>MESRVRKLQRDPRTAKDGRKPRRYRSDNRRMPYGEQFVIIDDVKENESRGDGVLLGMVGFKNETSGSRAHRCWQGKLLVMEVDVQVLQLEVCAGDGCANGVASGVAAGVAATSSASGGAFPRSHLDHGRLDTLGLFSL</sequence>
<dbReference type="EMBL" id="BJWL01000204">
    <property type="protein sequence ID" value="GFS34094.1"/>
    <property type="molecule type" value="Genomic_DNA"/>
</dbReference>
<feature type="region of interest" description="Disordered" evidence="1">
    <location>
        <begin position="1"/>
        <end position="30"/>
    </location>
</feature>